<evidence type="ECO:0000259" key="2">
    <source>
        <dbReference type="PROSITE" id="PS50076"/>
    </source>
</evidence>
<keyword evidence="1" id="KW-0143">Chaperone</keyword>
<feature type="domain" description="J" evidence="2">
    <location>
        <begin position="142"/>
        <end position="195"/>
    </location>
</feature>
<dbReference type="RefSeq" id="WP_132702081.1">
    <property type="nucleotide sequence ID" value="NZ_SLZR01000010.1"/>
</dbReference>
<accession>A0A4R3I325</accession>
<protein>
    <submittedName>
        <fullName evidence="3">DnaJ-like protein</fullName>
    </submittedName>
</protein>
<dbReference type="Gene3D" id="1.10.287.110">
    <property type="entry name" value="DnaJ domain"/>
    <property type="match status" value="1"/>
</dbReference>
<dbReference type="InterPro" id="IPR036869">
    <property type="entry name" value="J_dom_sf"/>
</dbReference>
<dbReference type="Proteomes" id="UP000295793">
    <property type="component" value="Unassembled WGS sequence"/>
</dbReference>
<dbReference type="SMART" id="SM00271">
    <property type="entry name" value="DnaJ"/>
    <property type="match status" value="1"/>
</dbReference>
<dbReference type="InterPro" id="IPR001623">
    <property type="entry name" value="DnaJ_domain"/>
</dbReference>
<name>A0A4R3I325_9GAMM</name>
<organism evidence="3 4">
    <name type="scientific">Reinekea marinisedimentorum</name>
    <dbReference type="NCBI Taxonomy" id="230495"/>
    <lineage>
        <taxon>Bacteria</taxon>
        <taxon>Pseudomonadati</taxon>
        <taxon>Pseudomonadota</taxon>
        <taxon>Gammaproteobacteria</taxon>
        <taxon>Oceanospirillales</taxon>
        <taxon>Saccharospirillaceae</taxon>
        <taxon>Reinekea</taxon>
    </lineage>
</organism>
<proteinExistence type="predicted"/>
<dbReference type="EMBL" id="SLZR01000010">
    <property type="protein sequence ID" value="TCS40188.1"/>
    <property type="molecule type" value="Genomic_DNA"/>
</dbReference>
<evidence type="ECO:0000256" key="1">
    <source>
        <dbReference type="ARBA" id="ARBA00023186"/>
    </source>
</evidence>
<comment type="caution">
    <text evidence="3">The sequence shown here is derived from an EMBL/GenBank/DDBJ whole genome shotgun (WGS) entry which is preliminary data.</text>
</comment>
<evidence type="ECO:0000313" key="4">
    <source>
        <dbReference type="Proteomes" id="UP000295793"/>
    </source>
</evidence>
<dbReference type="AlphaFoldDB" id="A0A4R3I325"/>
<dbReference type="OrthoDB" id="581986at2"/>
<dbReference type="SUPFAM" id="SSF46565">
    <property type="entry name" value="Chaperone J-domain"/>
    <property type="match status" value="1"/>
</dbReference>
<keyword evidence="4" id="KW-1185">Reference proteome</keyword>
<dbReference type="CDD" id="cd06257">
    <property type="entry name" value="DnaJ"/>
    <property type="match status" value="1"/>
</dbReference>
<dbReference type="PROSITE" id="PS50076">
    <property type="entry name" value="DNAJ_2"/>
    <property type="match status" value="1"/>
</dbReference>
<evidence type="ECO:0000313" key="3">
    <source>
        <dbReference type="EMBL" id="TCS40188.1"/>
    </source>
</evidence>
<dbReference type="Pfam" id="PF12339">
    <property type="entry name" value="DNAJ_related"/>
    <property type="match status" value="1"/>
</dbReference>
<gene>
    <name evidence="3" type="ORF">BCF53_110110</name>
</gene>
<dbReference type="InterPro" id="IPR021059">
    <property type="entry name" value="DnaJ-related_N"/>
</dbReference>
<reference evidence="3 4" key="1">
    <citation type="submission" date="2019-03" db="EMBL/GenBank/DDBJ databases">
        <title>Genomic Encyclopedia of Archaeal and Bacterial Type Strains, Phase II (KMG-II): from individual species to whole genera.</title>
        <authorList>
            <person name="Goeker M."/>
        </authorList>
    </citation>
    <scope>NUCLEOTIDE SEQUENCE [LARGE SCALE GENOMIC DNA]</scope>
    <source>
        <strain evidence="3 4">DSM 15388</strain>
    </source>
</reference>
<sequence>MKNLNLDRRLMLAIEALICHSTDGITEFELINRLNEMADSPYPKPNLADPLILFQHHFYLRHCLYVLQNEWLRDQRGFIEITAVTIRILPMTRTENNLPGHTDPLKDYYLDLANMNRENAASVQGMLDHFWQQLARFHAKPEALAVLGLSGNETADAQKQHYRALVQQHHPDKGGCEEKFRAIQAAWESLSVHKKG</sequence>
<dbReference type="Pfam" id="PF00226">
    <property type="entry name" value="DnaJ"/>
    <property type="match status" value="1"/>
</dbReference>